<feature type="binding site" evidence="10">
    <location>
        <position position="413"/>
    </location>
    <ligand>
        <name>ATP</name>
        <dbReference type="ChEBI" id="CHEBI:30616"/>
    </ligand>
</feature>
<feature type="binding site" evidence="10">
    <location>
        <position position="83"/>
    </location>
    <ligand>
        <name>glycerol</name>
        <dbReference type="ChEBI" id="CHEBI:17754"/>
    </ligand>
</feature>
<feature type="binding site" evidence="10">
    <location>
        <position position="268"/>
    </location>
    <ligand>
        <name>ADP</name>
        <dbReference type="ChEBI" id="CHEBI:456216"/>
    </ligand>
</feature>
<dbReference type="GO" id="GO:0005524">
    <property type="term" value="F:ATP binding"/>
    <property type="evidence" value="ECO:0007669"/>
    <property type="project" value="UniProtKB-UniRule"/>
</dbReference>
<dbReference type="InterPro" id="IPR005999">
    <property type="entry name" value="Glycerol_kin"/>
</dbReference>
<evidence type="ECO:0000259" key="13">
    <source>
        <dbReference type="Pfam" id="PF02782"/>
    </source>
</evidence>
<evidence type="ECO:0000256" key="10">
    <source>
        <dbReference type="HAMAP-Rule" id="MF_00186"/>
    </source>
</evidence>
<feature type="binding site" evidence="10">
    <location>
        <position position="82"/>
    </location>
    <ligand>
        <name>sn-glycerol 3-phosphate</name>
        <dbReference type="ChEBI" id="CHEBI:57597"/>
    </ligand>
</feature>
<evidence type="ECO:0000256" key="1">
    <source>
        <dbReference type="ARBA" id="ARBA00005190"/>
    </source>
</evidence>
<comment type="catalytic activity">
    <reaction evidence="8 10">
        <text>glycerol + ATP = sn-glycerol 3-phosphate + ADP + H(+)</text>
        <dbReference type="Rhea" id="RHEA:21644"/>
        <dbReference type="ChEBI" id="CHEBI:15378"/>
        <dbReference type="ChEBI" id="CHEBI:17754"/>
        <dbReference type="ChEBI" id="CHEBI:30616"/>
        <dbReference type="ChEBI" id="CHEBI:57597"/>
        <dbReference type="ChEBI" id="CHEBI:456216"/>
        <dbReference type="EC" id="2.7.1.30"/>
    </reaction>
</comment>
<dbReference type="InterPro" id="IPR043129">
    <property type="entry name" value="ATPase_NBD"/>
</dbReference>
<name>A0A1T4YD94_9MICO</name>
<comment type="pathway">
    <text evidence="1 10">Polyol metabolism; glycerol degradation via glycerol kinase pathway; sn-glycerol 3-phosphate from glycerol: step 1/1.</text>
</comment>
<feature type="binding site" evidence="10">
    <location>
        <position position="246"/>
    </location>
    <ligand>
        <name>glycerol</name>
        <dbReference type="ChEBI" id="CHEBI:17754"/>
    </ligand>
</feature>
<evidence type="ECO:0000313" key="15">
    <source>
        <dbReference type="Proteomes" id="UP000189735"/>
    </source>
</evidence>
<dbReference type="InterPro" id="IPR000577">
    <property type="entry name" value="Carb_kinase_FGGY"/>
</dbReference>
<comment type="activity regulation">
    <text evidence="10">Inhibited by fructose 1,6-bisphosphate (FBP).</text>
</comment>
<feature type="domain" description="Carbohydrate kinase FGGY N-terminal" evidence="12">
    <location>
        <begin position="4"/>
        <end position="253"/>
    </location>
</feature>
<feature type="binding site" evidence="10">
    <location>
        <position position="12"/>
    </location>
    <ligand>
        <name>sn-glycerol 3-phosphate</name>
        <dbReference type="ChEBI" id="CHEBI:57597"/>
    </ligand>
</feature>
<evidence type="ECO:0000256" key="9">
    <source>
        <dbReference type="ARBA" id="ARBA00054633"/>
    </source>
</evidence>
<keyword evidence="3 10" id="KW-0808">Transferase</keyword>
<evidence type="ECO:0000256" key="5">
    <source>
        <dbReference type="ARBA" id="ARBA00022777"/>
    </source>
</evidence>
<feature type="binding site" evidence="10">
    <location>
        <position position="417"/>
    </location>
    <ligand>
        <name>ADP</name>
        <dbReference type="ChEBI" id="CHEBI:456216"/>
    </ligand>
</feature>
<dbReference type="InterPro" id="IPR018485">
    <property type="entry name" value="FGGY_C"/>
</dbReference>
<gene>
    <name evidence="10" type="primary">glpK</name>
    <name evidence="14" type="ORF">SAMN06295879_2730</name>
</gene>
<feature type="binding site" evidence="10">
    <location>
        <position position="246"/>
    </location>
    <ligand>
        <name>sn-glycerol 3-phosphate</name>
        <dbReference type="ChEBI" id="CHEBI:57597"/>
    </ligand>
</feature>
<feature type="binding site" evidence="10">
    <location>
        <position position="316"/>
    </location>
    <ligand>
        <name>ATP</name>
        <dbReference type="ChEBI" id="CHEBI:30616"/>
    </ligand>
</feature>
<dbReference type="RefSeq" id="WP_078714867.1">
    <property type="nucleotide sequence ID" value="NZ_FUYG01000007.1"/>
</dbReference>
<feature type="binding site" evidence="10">
    <location>
        <position position="247"/>
    </location>
    <ligand>
        <name>glycerol</name>
        <dbReference type="ChEBI" id="CHEBI:17754"/>
    </ligand>
</feature>
<feature type="binding site" evidence="10">
    <location>
        <position position="312"/>
    </location>
    <ligand>
        <name>ATP</name>
        <dbReference type="ChEBI" id="CHEBI:30616"/>
    </ligand>
</feature>
<proteinExistence type="inferred from homology"/>
<dbReference type="FunFam" id="3.30.420.40:FF:000007">
    <property type="entry name" value="Glycerol kinase"/>
    <property type="match status" value="1"/>
</dbReference>
<dbReference type="AlphaFoldDB" id="A0A1T4YD94"/>
<feature type="binding site" evidence="10">
    <location>
        <position position="13"/>
    </location>
    <ligand>
        <name>ATP</name>
        <dbReference type="ChEBI" id="CHEBI:30616"/>
    </ligand>
</feature>
<accession>A0A1T4YD94</accession>
<dbReference type="FunFam" id="3.30.420.40:FF:000008">
    <property type="entry name" value="Glycerol kinase"/>
    <property type="match status" value="1"/>
</dbReference>
<evidence type="ECO:0000256" key="2">
    <source>
        <dbReference type="ARBA" id="ARBA00009156"/>
    </source>
</evidence>
<dbReference type="GO" id="GO:0005829">
    <property type="term" value="C:cytosol"/>
    <property type="evidence" value="ECO:0007669"/>
    <property type="project" value="TreeGrafter"/>
</dbReference>
<feature type="binding site" evidence="10">
    <location>
        <position position="134"/>
    </location>
    <ligand>
        <name>sn-glycerol 3-phosphate</name>
        <dbReference type="ChEBI" id="CHEBI:57597"/>
    </ligand>
</feature>
<feature type="binding site" evidence="10">
    <location>
        <position position="134"/>
    </location>
    <ligand>
        <name>glycerol</name>
        <dbReference type="ChEBI" id="CHEBI:17754"/>
    </ligand>
</feature>
<dbReference type="InterPro" id="IPR018483">
    <property type="entry name" value="Carb_kinase_FGGY_CS"/>
</dbReference>
<dbReference type="SUPFAM" id="SSF53067">
    <property type="entry name" value="Actin-like ATPase domain"/>
    <property type="match status" value="2"/>
</dbReference>
<evidence type="ECO:0000256" key="11">
    <source>
        <dbReference type="RuleBase" id="RU003733"/>
    </source>
</evidence>
<evidence type="ECO:0000256" key="7">
    <source>
        <dbReference type="ARBA" id="ARBA00022840"/>
    </source>
</evidence>
<comment type="similarity">
    <text evidence="2 10 11">Belongs to the FGGY kinase family.</text>
</comment>
<comment type="function">
    <text evidence="9 10">Key enzyme in the regulation of glycerol uptake and metabolism. Catalyzes the phosphorylation of glycerol to yield sn-glycerol 3-phosphate.</text>
</comment>
<feature type="binding site" evidence="10">
    <location>
        <position position="413"/>
    </location>
    <ligand>
        <name>ADP</name>
        <dbReference type="ChEBI" id="CHEBI:456216"/>
    </ligand>
</feature>
<dbReference type="GO" id="GO:0004370">
    <property type="term" value="F:glycerol kinase activity"/>
    <property type="evidence" value="ECO:0007669"/>
    <property type="project" value="UniProtKB-UniRule"/>
</dbReference>
<dbReference type="NCBIfam" id="TIGR01311">
    <property type="entry name" value="glycerol_kin"/>
    <property type="match status" value="1"/>
</dbReference>
<dbReference type="HAMAP" id="MF_00186">
    <property type="entry name" value="Glycerol_kin"/>
    <property type="match status" value="1"/>
</dbReference>
<dbReference type="Pfam" id="PF02782">
    <property type="entry name" value="FGGY_C"/>
    <property type="match status" value="1"/>
</dbReference>
<feature type="binding site" evidence="10">
    <location>
        <position position="82"/>
    </location>
    <ligand>
        <name>glycerol</name>
        <dbReference type="ChEBI" id="CHEBI:17754"/>
    </ligand>
</feature>
<dbReference type="GO" id="GO:0006072">
    <property type="term" value="P:glycerol-3-phosphate metabolic process"/>
    <property type="evidence" value="ECO:0007669"/>
    <property type="project" value="InterPro"/>
</dbReference>
<keyword evidence="7 10" id="KW-0067">ATP-binding</keyword>
<dbReference type="Proteomes" id="UP000189735">
    <property type="component" value="Unassembled WGS sequence"/>
</dbReference>
<dbReference type="InterPro" id="IPR018484">
    <property type="entry name" value="FGGY_N"/>
</dbReference>
<evidence type="ECO:0000256" key="8">
    <source>
        <dbReference type="ARBA" id="ARBA00052101"/>
    </source>
</evidence>
<dbReference type="PANTHER" id="PTHR10196">
    <property type="entry name" value="SUGAR KINASE"/>
    <property type="match status" value="1"/>
</dbReference>
<feature type="binding site" evidence="10">
    <location>
        <position position="83"/>
    </location>
    <ligand>
        <name>sn-glycerol 3-phosphate</name>
        <dbReference type="ChEBI" id="CHEBI:57597"/>
    </ligand>
</feature>
<dbReference type="PIRSF" id="PIRSF000538">
    <property type="entry name" value="GlpK"/>
    <property type="match status" value="1"/>
</dbReference>
<organism evidence="14 15">
    <name type="scientific">Agreia bicolorata</name>
    <dbReference type="NCBI Taxonomy" id="110935"/>
    <lineage>
        <taxon>Bacteria</taxon>
        <taxon>Bacillati</taxon>
        <taxon>Actinomycetota</taxon>
        <taxon>Actinomycetes</taxon>
        <taxon>Micrococcales</taxon>
        <taxon>Microbacteriaceae</taxon>
        <taxon>Agreia</taxon>
    </lineage>
</organism>
<dbReference type="CDD" id="cd07769">
    <property type="entry name" value="ASKHA_NBD_FGGY_GK"/>
    <property type="match status" value="1"/>
</dbReference>
<dbReference type="UniPathway" id="UPA00618">
    <property type="reaction ID" value="UER00672"/>
</dbReference>
<evidence type="ECO:0000256" key="3">
    <source>
        <dbReference type="ARBA" id="ARBA00022679"/>
    </source>
</evidence>
<sequence>MTDYILAIDQGTTSTRAIVFDHSGSIVSTGQLEHEQIFPKAGWVEHNPKEIWDNTREVIGQALSKANITRHNIKAVGITNQRETAVVWDKNTGEPVYNAIVWQDTRTQEIVDRLSADGGGDRFKDIVGLPLSTYFAGTKIVWILENVEGARERAEAGDLLFGTTDSWVTWNLTGGVDGGVHITDVTNASRTLFLNLETLEWDDDILAVFNVPRSMLPEVKSSSEVYGLVHDSSLLREVPVAGILGDQQAATFGQAAFDKGEAKNTYGTGNFLIFNTGTDIVKSENGLLTTIGYKLGDGETHYALEGSIAVTGSLIQWLRDNLGIISSAPEVEVLADTVDDNGGAYFVPAFSGLFAPHWRSDARGALVGLTRYVNKGHIARAAIEAIAFQTREVLDAVNADSGVPLTELKVDGGASANDRLMQFQADILDVPVVRPVVAETTALGAAYAAGLAVGFWSTLDELRDNWQEDRRWTPSMDDAERERLLRNWKKAVTKTLDWVDEDTQ</sequence>
<feature type="binding site" evidence="10">
    <location>
        <position position="12"/>
    </location>
    <ligand>
        <name>ATP</name>
        <dbReference type="ChEBI" id="CHEBI:30616"/>
    </ligand>
</feature>
<feature type="binding site" evidence="10">
    <location>
        <position position="12"/>
    </location>
    <ligand>
        <name>ADP</name>
        <dbReference type="ChEBI" id="CHEBI:456216"/>
    </ligand>
</feature>
<feature type="binding site" evidence="10">
    <location>
        <position position="268"/>
    </location>
    <ligand>
        <name>ATP</name>
        <dbReference type="ChEBI" id="CHEBI:30616"/>
    </ligand>
</feature>
<evidence type="ECO:0000259" key="12">
    <source>
        <dbReference type="Pfam" id="PF00370"/>
    </source>
</evidence>
<evidence type="ECO:0000256" key="6">
    <source>
        <dbReference type="ARBA" id="ARBA00022798"/>
    </source>
</evidence>
<protein>
    <recommendedName>
        <fullName evidence="10">Glycerol kinase</fullName>
        <ecNumber evidence="10">2.7.1.30</ecNumber>
    </recommendedName>
    <alternativeName>
        <fullName evidence="10">ATP:glycerol 3-phosphotransferase</fullName>
    </alternativeName>
    <alternativeName>
        <fullName evidence="10">Glycerokinase</fullName>
        <shortName evidence="10">GK</shortName>
    </alternativeName>
</protein>
<reference evidence="15" key="1">
    <citation type="submission" date="2017-02" db="EMBL/GenBank/DDBJ databases">
        <authorList>
            <person name="Varghese N."/>
            <person name="Submissions S."/>
        </authorList>
    </citation>
    <scope>NUCLEOTIDE SEQUENCE [LARGE SCALE GENOMIC DNA]</scope>
    <source>
        <strain evidence="15">VKM Ac-2052</strain>
    </source>
</reference>
<feature type="binding site" evidence="10">
    <location>
        <position position="312"/>
    </location>
    <ligand>
        <name>ADP</name>
        <dbReference type="ChEBI" id="CHEBI:456216"/>
    </ligand>
</feature>
<dbReference type="GO" id="GO:0019563">
    <property type="term" value="P:glycerol catabolic process"/>
    <property type="evidence" value="ECO:0007669"/>
    <property type="project" value="UniProtKB-UniRule"/>
</dbReference>
<evidence type="ECO:0000256" key="4">
    <source>
        <dbReference type="ARBA" id="ARBA00022741"/>
    </source>
</evidence>
<keyword evidence="5 10" id="KW-0418">Kinase</keyword>
<evidence type="ECO:0000313" key="14">
    <source>
        <dbReference type="EMBL" id="SKA99245.1"/>
    </source>
</evidence>
<dbReference type="PANTHER" id="PTHR10196:SF69">
    <property type="entry name" value="GLYCEROL KINASE"/>
    <property type="match status" value="1"/>
</dbReference>
<dbReference type="Pfam" id="PF00370">
    <property type="entry name" value="FGGY_N"/>
    <property type="match status" value="1"/>
</dbReference>
<dbReference type="PROSITE" id="PS00445">
    <property type="entry name" value="FGGY_KINASES_2"/>
    <property type="match status" value="1"/>
</dbReference>
<keyword evidence="6 10" id="KW-0319">Glycerol metabolism</keyword>
<feature type="binding site" evidence="10">
    <location>
        <position position="16"/>
    </location>
    <ligand>
        <name>ADP</name>
        <dbReference type="ChEBI" id="CHEBI:456216"/>
    </ligand>
</feature>
<dbReference type="EC" id="2.7.1.30" evidence="10"/>
<dbReference type="NCBIfam" id="NF000756">
    <property type="entry name" value="PRK00047.1"/>
    <property type="match status" value="1"/>
</dbReference>
<keyword evidence="4 10" id="KW-0547">Nucleotide-binding</keyword>
<dbReference type="EMBL" id="FUYG01000007">
    <property type="protein sequence ID" value="SKA99245.1"/>
    <property type="molecule type" value="Genomic_DNA"/>
</dbReference>
<feature type="binding site" evidence="10">
    <location>
        <position position="14"/>
    </location>
    <ligand>
        <name>ATP</name>
        <dbReference type="ChEBI" id="CHEBI:30616"/>
    </ligand>
</feature>
<feature type="domain" description="Carbohydrate kinase FGGY C-terminal" evidence="13">
    <location>
        <begin position="263"/>
        <end position="452"/>
    </location>
</feature>
<dbReference type="Gene3D" id="3.30.420.40">
    <property type="match status" value="2"/>
</dbReference>